<sequence length="465" mass="51547">MAQVFALIVGNRGFFPDSLAAAGRERMIRVLEEEGFEVVCPSPEDTKLGTVETWEDAKKCAALFRAHADRIDGVIVTLPNFGDEKGVANTLRLSGLQVPVLVHAFPDDPEHLDLAGRGDAFCGKISVCNNLVQFGIPFSLTRFHTVWPEEESFREDLRWFAQVCRIMKGLKNLKIGAIGARPGAFNTVRFSEKILETYGISVETIDLSEIFAAMGKVPEEEAKKKLEEIRAYCDVSAVPEDKLFTMARFALVVERWMAENDIRATAIQCWTSMEYNLGITPCAVMSMMGEKLMPSACEVDVAGALSMYILRLASNQPSALVDWNNNFGNDPEKCVLFHCGNYPRSVFAKMEMRYADVIGATVGTENAYGSCRGNIKPGPFTFLRLSTDDLRGEVKAYVGEGEITQDVAKTFGAWGVARVPRLQDLLQFICKNGFEHHVAINLSQVAQAVREALATYLGVEVYHHF</sequence>
<evidence type="ECO:0000313" key="4">
    <source>
        <dbReference type="EMBL" id="HGI29833.1"/>
    </source>
</evidence>
<dbReference type="AlphaFoldDB" id="A0A7V4DCZ6"/>
<name>A0A7V4DCZ6_9BACT</name>
<dbReference type="InterPro" id="IPR015888">
    <property type="entry name" value="Fuc_isomerase_C"/>
</dbReference>
<dbReference type="Pfam" id="PF02952">
    <property type="entry name" value="Fucose_iso_C"/>
    <property type="match status" value="1"/>
</dbReference>
<dbReference type="GO" id="GO:0006004">
    <property type="term" value="P:fucose metabolic process"/>
    <property type="evidence" value="ECO:0007669"/>
    <property type="project" value="InterPro"/>
</dbReference>
<keyword evidence="2" id="KW-0119">Carbohydrate metabolism</keyword>
<evidence type="ECO:0000256" key="2">
    <source>
        <dbReference type="ARBA" id="ARBA00023277"/>
    </source>
</evidence>
<proteinExistence type="predicted"/>
<dbReference type="GO" id="GO:0008736">
    <property type="term" value="F:L-fucose isomerase activity"/>
    <property type="evidence" value="ECO:0007669"/>
    <property type="project" value="InterPro"/>
</dbReference>
<reference evidence="4" key="1">
    <citation type="journal article" date="2020" name="mSystems">
        <title>Genome- and Community-Level Interaction Insights into Carbon Utilization and Element Cycling Functions of Hydrothermarchaeota in Hydrothermal Sediment.</title>
        <authorList>
            <person name="Zhou Z."/>
            <person name="Liu Y."/>
            <person name="Xu W."/>
            <person name="Pan J."/>
            <person name="Luo Z.H."/>
            <person name="Li M."/>
        </authorList>
    </citation>
    <scope>NUCLEOTIDE SEQUENCE [LARGE SCALE GENOMIC DNA]</scope>
    <source>
        <strain evidence="4">SpSt-747</strain>
    </source>
</reference>
<dbReference type="InterPro" id="IPR009015">
    <property type="entry name" value="Fucose_isomerase_N/cen_sf"/>
</dbReference>
<organism evidence="4">
    <name type="scientific">Candidatus Caldatribacterium californiense</name>
    <dbReference type="NCBI Taxonomy" id="1454726"/>
    <lineage>
        <taxon>Bacteria</taxon>
        <taxon>Pseudomonadati</taxon>
        <taxon>Atribacterota</taxon>
        <taxon>Atribacteria</taxon>
        <taxon>Atribacterales</taxon>
        <taxon>Candidatus Caldatribacteriaceae</taxon>
        <taxon>Candidatus Caldatribacterium</taxon>
    </lineage>
</organism>
<gene>
    <name evidence="4" type="ORF">ENV30_00735</name>
</gene>
<dbReference type="GO" id="GO:0005737">
    <property type="term" value="C:cytoplasm"/>
    <property type="evidence" value="ECO:0007669"/>
    <property type="project" value="InterPro"/>
</dbReference>
<dbReference type="SUPFAM" id="SSF53743">
    <property type="entry name" value="FucI/AraA N-terminal and middle domains"/>
    <property type="match status" value="1"/>
</dbReference>
<dbReference type="CDD" id="cd00578">
    <property type="entry name" value="L-fuc_L-ara-isomerases"/>
    <property type="match status" value="1"/>
</dbReference>
<dbReference type="EMBL" id="DTFV01000012">
    <property type="protein sequence ID" value="HGI29833.1"/>
    <property type="molecule type" value="Genomic_DNA"/>
</dbReference>
<dbReference type="PANTHER" id="PTHR36120:SF1">
    <property type="entry name" value="L-FUCOSE ISOMERASE C-TERMINAL DOMAIN-CONTAINING PROTEIN"/>
    <property type="match status" value="1"/>
</dbReference>
<evidence type="ECO:0000256" key="1">
    <source>
        <dbReference type="ARBA" id="ARBA00023235"/>
    </source>
</evidence>
<feature type="domain" description="L-fucose isomerase C-terminal" evidence="3">
    <location>
        <begin position="336"/>
        <end position="463"/>
    </location>
</feature>
<protein>
    <submittedName>
        <fullName evidence="4">Fucose isomerase</fullName>
    </submittedName>
</protein>
<dbReference type="PANTHER" id="PTHR36120">
    <property type="entry name" value="FUCOSE ISOMERASE"/>
    <property type="match status" value="1"/>
</dbReference>
<comment type="caution">
    <text evidence="4">The sequence shown here is derived from an EMBL/GenBank/DDBJ whole genome shotgun (WGS) entry which is preliminary data.</text>
</comment>
<keyword evidence="1 4" id="KW-0413">Isomerase</keyword>
<accession>A0A7V4DCZ6</accession>
<evidence type="ECO:0000259" key="3">
    <source>
        <dbReference type="Pfam" id="PF02952"/>
    </source>
</evidence>